<dbReference type="InterPro" id="IPR031168">
    <property type="entry name" value="G_TrmE"/>
</dbReference>
<dbReference type="NCBIfam" id="TIGR00231">
    <property type="entry name" value="small_GTP"/>
    <property type="match status" value="1"/>
</dbReference>
<feature type="binding site" evidence="10">
    <location>
        <position position="127"/>
    </location>
    <ligand>
        <name>(6S)-5-formyl-5,6,7,8-tetrahydrofolate</name>
        <dbReference type="ChEBI" id="CHEBI:57457"/>
    </ligand>
</feature>
<dbReference type="FunFam" id="3.40.50.300:FF:000494">
    <property type="entry name" value="tRNA modification GTPase MnmE"/>
    <property type="match status" value="1"/>
</dbReference>
<organism evidence="13 14">
    <name type="scientific">Clostridium frigidicarnis</name>
    <dbReference type="NCBI Taxonomy" id="84698"/>
    <lineage>
        <taxon>Bacteria</taxon>
        <taxon>Bacillati</taxon>
        <taxon>Bacillota</taxon>
        <taxon>Clostridia</taxon>
        <taxon>Eubacteriales</taxon>
        <taxon>Clostridiaceae</taxon>
        <taxon>Clostridium</taxon>
    </lineage>
</organism>
<feature type="binding site" evidence="10">
    <location>
        <position position="23"/>
    </location>
    <ligand>
        <name>(6S)-5-formyl-5,6,7,8-tetrahydrofolate</name>
        <dbReference type="ChEBI" id="CHEBI:57457"/>
    </ligand>
</feature>
<evidence type="ECO:0000256" key="10">
    <source>
        <dbReference type="HAMAP-Rule" id="MF_00379"/>
    </source>
</evidence>
<evidence type="ECO:0000313" key="13">
    <source>
        <dbReference type="EMBL" id="SFB43761.1"/>
    </source>
</evidence>
<feature type="binding site" evidence="10">
    <location>
        <position position="254"/>
    </location>
    <ligand>
        <name>K(+)</name>
        <dbReference type="ChEBI" id="CHEBI:29103"/>
    </ligand>
</feature>
<feature type="binding site" evidence="10">
    <location>
        <begin position="233"/>
        <end position="238"/>
    </location>
    <ligand>
        <name>GTP</name>
        <dbReference type="ChEBI" id="CHEBI:37565"/>
    </ligand>
</feature>
<dbReference type="GO" id="GO:0002098">
    <property type="term" value="P:tRNA wobble uridine modification"/>
    <property type="evidence" value="ECO:0007669"/>
    <property type="project" value="TreeGrafter"/>
</dbReference>
<dbReference type="GO" id="GO:0005829">
    <property type="term" value="C:cytosol"/>
    <property type="evidence" value="ECO:0007669"/>
    <property type="project" value="TreeGrafter"/>
</dbReference>
<comment type="function">
    <text evidence="10">Exhibits a very high intrinsic GTPase hydrolysis rate. Involved in the addition of a carboxymethylaminomethyl (cmnm) group at the wobble position (U34) of certain tRNAs, forming tRNA-cmnm(5)s(2)U34.</text>
</comment>
<evidence type="ECO:0000313" key="14">
    <source>
        <dbReference type="Proteomes" id="UP000198619"/>
    </source>
</evidence>
<dbReference type="InterPro" id="IPR027266">
    <property type="entry name" value="TrmE/GcvT-like"/>
</dbReference>
<dbReference type="Gene3D" id="3.40.50.300">
    <property type="entry name" value="P-loop containing nucleotide triphosphate hydrolases"/>
    <property type="match status" value="1"/>
</dbReference>
<dbReference type="InterPro" id="IPR006073">
    <property type="entry name" value="GTP-bd"/>
</dbReference>
<dbReference type="PANTHER" id="PTHR42714">
    <property type="entry name" value="TRNA MODIFICATION GTPASE GTPBP3"/>
    <property type="match status" value="1"/>
</dbReference>
<keyword evidence="8 10" id="KW-0630">Potassium</keyword>
<dbReference type="Pfam" id="PF10396">
    <property type="entry name" value="TrmE_N"/>
    <property type="match status" value="1"/>
</dbReference>
<feature type="binding site" evidence="10">
    <location>
        <position position="88"/>
    </location>
    <ligand>
        <name>(6S)-5-formyl-5,6,7,8-tetrahydrofolate</name>
        <dbReference type="ChEBI" id="CHEBI:57457"/>
    </ligand>
</feature>
<proteinExistence type="inferred from homology"/>
<evidence type="ECO:0000256" key="8">
    <source>
        <dbReference type="ARBA" id="ARBA00022958"/>
    </source>
</evidence>
<keyword evidence="5 10" id="KW-0547">Nucleotide-binding</keyword>
<gene>
    <name evidence="10" type="primary">mnmE</name>
    <name evidence="10" type="synonym">trmE</name>
    <name evidence="13" type="ORF">SAMN04488528_10563</name>
</gene>
<protein>
    <recommendedName>
        <fullName evidence="10">tRNA modification GTPase MnmE</fullName>
        <ecNumber evidence="10">3.6.-.-</ecNumber>
    </recommendedName>
</protein>
<comment type="subunit">
    <text evidence="10">Homodimer. Heterotetramer of two MnmE and two MnmG subunits.</text>
</comment>
<feature type="binding site" evidence="10">
    <location>
        <position position="233"/>
    </location>
    <ligand>
        <name>K(+)</name>
        <dbReference type="ChEBI" id="CHEBI:29103"/>
    </ligand>
</feature>
<comment type="similarity">
    <text evidence="1 10 11">Belongs to the TRAFAC class TrmE-Era-EngA-EngB-Septin-like GTPase superfamily. TrmE GTPase family.</text>
</comment>
<dbReference type="Pfam" id="PF12631">
    <property type="entry name" value="MnmE_helical"/>
    <property type="match status" value="1"/>
</dbReference>
<reference evidence="13 14" key="1">
    <citation type="submission" date="2016-10" db="EMBL/GenBank/DDBJ databases">
        <authorList>
            <person name="de Groot N.N."/>
        </authorList>
    </citation>
    <scope>NUCLEOTIDE SEQUENCE [LARGE SCALE GENOMIC DNA]</scope>
    <source>
        <strain evidence="13 14">DSM 12271</strain>
    </source>
</reference>
<feature type="binding site" evidence="10">
    <location>
        <position position="258"/>
    </location>
    <ligand>
        <name>Mg(2+)</name>
        <dbReference type="ChEBI" id="CHEBI:18420"/>
    </ligand>
</feature>
<feature type="binding site" evidence="10">
    <location>
        <position position="237"/>
    </location>
    <ligand>
        <name>Mg(2+)</name>
        <dbReference type="ChEBI" id="CHEBI:18420"/>
    </ligand>
</feature>
<dbReference type="RefSeq" id="WP_090043103.1">
    <property type="nucleotide sequence ID" value="NZ_FOKI01000056.1"/>
</dbReference>
<dbReference type="InterPro" id="IPR018948">
    <property type="entry name" value="GTP-bd_TrmE_N"/>
</dbReference>
<keyword evidence="4 10" id="KW-0479">Metal-binding</keyword>
<dbReference type="GO" id="GO:0046872">
    <property type="term" value="F:metal ion binding"/>
    <property type="evidence" value="ECO:0007669"/>
    <property type="project" value="UniProtKB-KW"/>
</dbReference>
<feature type="binding site" evidence="10">
    <location>
        <begin position="252"/>
        <end position="258"/>
    </location>
    <ligand>
        <name>GTP</name>
        <dbReference type="ChEBI" id="CHEBI:37565"/>
    </ligand>
</feature>
<evidence type="ECO:0000256" key="1">
    <source>
        <dbReference type="ARBA" id="ARBA00011043"/>
    </source>
</evidence>
<evidence type="ECO:0000256" key="7">
    <source>
        <dbReference type="ARBA" id="ARBA00022842"/>
    </source>
</evidence>
<dbReference type="NCBIfam" id="NF003661">
    <property type="entry name" value="PRK05291.1-3"/>
    <property type="match status" value="1"/>
</dbReference>
<dbReference type="InterPro" id="IPR025867">
    <property type="entry name" value="MnmE_helical"/>
</dbReference>
<dbReference type="GO" id="GO:0042802">
    <property type="term" value="F:identical protein binding"/>
    <property type="evidence" value="ECO:0007669"/>
    <property type="project" value="UniProtKB-ARBA"/>
</dbReference>
<evidence type="ECO:0000256" key="3">
    <source>
        <dbReference type="ARBA" id="ARBA00022694"/>
    </source>
</evidence>
<name>A0A1I1B0F2_9CLOT</name>
<dbReference type="Pfam" id="PF01926">
    <property type="entry name" value="MMR_HSR1"/>
    <property type="match status" value="1"/>
</dbReference>
<dbReference type="PROSITE" id="PS51709">
    <property type="entry name" value="G_TRME"/>
    <property type="match status" value="1"/>
</dbReference>
<dbReference type="InterPro" id="IPR004520">
    <property type="entry name" value="GTPase_MnmE"/>
</dbReference>
<feature type="binding site" evidence="10">
    <location>
        <position position="459"/>
    </location>
    <ligand>
        <name>(6S)-5-formyl-5,6,7,8-tetrahydrofolate</name>
        <dbReference type="ChEBI" id="CHEBI:57457"/>
    </ligand>
</feature>
<dbReference type="Proteomes" id="UP000198619">
    <property type="component" value="Unassembled WGS sequence"/>
</dbReference>
<evidence type="ECO:0000256" key="6">
    <source>
        <dbReference type="ARBA" id="ARBA00022801"/>
    </source>
</evidence>
<sequence>MREFDTIAAIATAIGEGGISIIRLSGDKALKIASSIFKGKNDRPLNNIKPYTMRYGHIIDKETEEILDEVIVSYMKAPRSFTSEDCVEINCHGGVFATNRILEEIIKNGARNAEPGEFTKRAFLNGRIDLTQAEAVIDLIKAKTDLSMKSALLQSEGRISKEINGLRQRLLGVIAHIEATVDFPEEDLEEITSKQVSNNLREIINEIEHLLATADEGKILREGLNMVIVGKPNVGKSSLLNSLLMEKRAIVTEVAGTTRDVIEEYININGIPVKIIDTAGIRETEDVVEKIGVEKSKEKINEADIIVFMLDSSRNLDDEDKEIIEYIKDKKYVVLLNKVDLNKKLVLDELSGLNMENIMDISAKTGEGIDKLKSKIKDMFFSGEISATDVMITNSRHKEALYKSKERCVAALNTLDMGISIDLASIDVRSAWMDLGQITGETLEEDIIDKIFSEFCIGK</sequence>
<dbReference type="FunFam" id="3.30.1360.120:FF:000003">
    <property type="entry name" value="tRNA modification GTPase MnmE"/>
    <property type="match status" value="1"/>
</dbReference>
<dbReference type="InterPro" id="IPR005225">
    <property type="entry name" value="Small_GTP-bd"/>
</dbReference>
<evidence type="ECO:0000256" key="5">
    <source>
        <dbReference type="ARBA" id="ARBA00022741"/>
    </source>
</evidence>
<feature type="binding site" evidence="10">
    <location>
        <begin position="277"/>
        <end position="280"/>
    </location>
    <ligand>
        <name>GTP</name>
        <dbReference type="ChEBI" id="CHEBI:37565"/>
    </ligand>
</feature>
<keyword evidence="2 10" id="KW-0963">Cytoplasm</keyword>
<dbReference type="Gene3D" id="3.30.1360.120">
    <property type="entry name" value="Probable tRNA modification gtpase trme, domain 1"/>
    <property type="match status" value="1"/>
</dbReference>
<keyword evidence="14" id="KW-1185">Reference proteome</keyword>
<dbReference type="GO" id="GO:0003924">
    <property type="term" value="F:GTPase activity"/>
    <property type="evidence" value="ECO:0007669"/>
    <property type="project" value="UniProtKB-UniRule"/>
</dbReference>
<dbReference type="SUPFAM" id="SSF116878">
    <property type="entry name" value="TrmE connector domain"/>
    <property type="match status" value="1"/>
</dbReference>
<comment type="subcellular location">
    <subcellularLocation>
        <location evidence="10">Cytoplasm</location>
    </subcellularLocation>
</comment>
<keyword evidence="7 10" id="KW-0460">Magnesium</keyword>
<dbReference type="CDD" id="cd14858">
    <property type="entry name" value="TrmE_N"/>
    <property type="match status" value="1"/>
</dbReference>
<dbReference type="GO" id="GO:0030488">
    <property type="term" value="P:tRNA methylation"/>
    <property type="evidence" value="ECO:0007669"/>
    <property type="project" value="TreeGrafter"/>
</dbReference>
<evidence type="ECO:0000256" key="11">
    <source>
        <dbReference type="RuleBase" id="RU003313"/>
    </source>
</evidence>
<dbReference type="GO" id="GO:0005525">
    <property type="term" value="F:GTP binding"/>
    <property type="evidence" value="ECO:0007669"/>
    <property type="project" value="UniProtKB-UniRule"/>
</dbReference>
<dbReference type="InterPro" id="IPR027417">
    <property type="entry name" value="P-loop_NTPase"/>
</dbReference>
<dbReference type="InterPro" id="IPR027368">
    <property type="entry name" value="MnmE_dom2"/>
</dbReference>
<dbReference type="EC" id="3.6.-.-" evidence="10"/>
<evidence type="ECO:0000259" key="12">
    <source>
        <dbReference type="PROSITE" id="PS51709"/>
    </source>
</evidence>
<dbReference type="Gene3D" id="1.20.120.430">
    <property type="entry name" value="tRNA modification GTPase MnmE domain 2"/>
    <property type="match status" value="1"/>
</dbReference>
<evidence type="ECO:0000256" key="9">
    <source>
        <dbReference type="ARBA" id="ARBA00023134"/>
    </source>
</evidence>
<comment type="caution">
    <text evidence="10">Lacks conserved residue(s) required for the propagation of feature annotation.</text>
</comment>
<evidence type="ECO:0000256" key="2">
    <source>
        <dbReference type="ARBA" id="ARBA00022490"/>
    </source>
</evidence>
<dbReference type="NCBIfam" id="TIGR00450">
    <property type="entry name" value="mnmE_trmE_thdF"/>
    <property type="match status" value="1"/>
</dbReference>
<dbReference type="HAMAP" id="MF_00379">
    <property type="entry name" value="GTPase_MnmE"/>
    <property type="match status" value="1"/>
</dbReference>
<feature type="binding site" evidence="10">
    <location>
        <position position="252"/>
    </location>
    <ligand>
        <name>K(+)</name>
        <dbReference type="ChEBI" id="CHEBI:29103"/>
    </ligand>
</feature>
<dbReference type="EMBL" id="FOKI01000056">
    <property type="protein sequence ID" value="SFB43761.1"/>
    <property type="molecule type" value="Genomic_DNA"/>
</dbReference>
<dbReference type="SUPFAM" id="SSF52540">
    <property type="entry name" value="P-loop containing nucleoside triphosphate hydrolases"/>
    <property type="match status" value="1"/>
</dbReference>
<keyword evidence="3 10" id="KW-0819">tRNA processing</keyword>
<keyword evidence="9 10" id="KW-0342">GTP-binding</keyword>
<dbReference type="AlphaFoldDB" id="A0A1I1B0F2"/>
<dbReference type="OrthoDB" id="9805918at2"/>
<feature type="binding site" evidence="10">
    <location>
        <position position="257"/>
    </location>
    <ligand>
        <name>K(+)</name>
        <dbReference type="ChEBI" id="CHEBI:29103"/>
    </ligand>
</feature>
<dbReference type="PANTHER" id="PTHR42714:SF2">
    <property type="entry name" value="TRNA MODIFICATION GTPASE GTPBP3, MITOCHONDRIAL"/>
    <property type="match status" value="1"/>
</dbReference>
<evidence type="ECO:0000256" key="4">
    <source>
        <dbReference type="ARBA" id="ARBA00022723"/>
    </source>
</evidence>
<keyword evidence="6 10" id="KW-0378">Hydrolase</keyword>
<feature type="domain" description="TrmE-type G" evidence="12">
    <location>
        <begin position="223"/>
        <end position="381"/>
    </location>
</feature>
<accession>A0A1I1B0F2</accession>
<comment type="cofactor">
    <cofactor evidence="10">
        <name>K(+)</name>
        <dbReference type="ChEBI" id="CHEBI:29103"/>
    </cofactor>
    <text evidence="10">Binds 1 potassium ion per subunit.</text>
</comment>
<dbReference type="STRING" id="84698.SAMN04488528_10563"/>
<dbReference type="CDD" id="cd04164">
    <property type="entry name" value="trmE"/>
    <property type="match status" value="1"/>
</dbReference>